<reference evidence="2 3" key="1">
    <citation type="submission" date="2015-11" db="EMBL/GenBank/DDBJ databases">
        <title>Draft Genome Sequence of the Strain BR 10303 (Bradyrhizobium sp.) isolated from nodules of Centrolobium paraense.</title>
        <authorList>
            <person name="Zelli J.E."/>
            <person name="Simoes-Araujo J.L."/>
            <person name="Barauna A.C."/>
            <person name="Silva K."/>
        </authorList>
    </citation>
    <scope>NUCLEOTIDE SEQUENCE [LARGE SCALE GENOMIC DNA]</scope>
    <source>
        <strain evidence="2 3">BR 10303</strain>
    </source>
</reference>
<dbReference type="Proteomes" id="UP000057737">
    <property type="component" value="Unassembled WGS sequence"/>
</dbReference>
<evidence type="ECO:0000256" key="1">
    <source>
        <dbReference type="SAM" id="SignalP"/>
    </source>
</evidence>
<sequence>MRLFALVAMTLGLLLPLTAPAHAQATRTWVSGVGDDANPCSRTAPCKTFAGAISKTAATGEINCLDPGGFGALTVTKSITISCETGTAGVLVSGTNGIVFAGAATDYLVLKGLDFEGLGTGINGILVNSGGFLHVEDCNIRRFTGSGILIQPSATIWFEVVRTTVFSNGSGATGGGIRVAPASGATARGSLDRVVADRNVFGIAADASSGPVNLSILNTVANNSGSAGIVATASGGNVANVMVLQSDVSNNATGILNAGGSAFVRVGQSSITGNGTGVAGTVSSYATNQLDGNTTNGTMSGIALH</sequence>
<dbReference type="InterPro" id="IPR011050">
    <property type="entry name" value="Pectin_lyase_fold/virulence"/>
</dbReference>
<keyword evidence="3" id="KW-1185">Reference proteome</keyword>
<protein>
    <recommendedName>
        <fullName evidence="4">Right handed beta helix domain-containing protein</fullName>
    </recommendedName>
</protein>
<evidence type="ECO:0000313" key="2">
    <source>
        <dbReference type="EMBL" id="KWV43966.1"/>
    </source>
</evidence>
<dbReference type="SUPFAM" id="SSF51126">
    <property type="entry name" value="Pectin lyase-like"/>
    <property type="match status" value="1"/>
</dbReference>
<organism evidence="2 3">
    <name type="scientific">Bradyrhizobium macuxiense</name>
    <dbReference type="NCBI Taxonomy" id="1755647"/>
    <lineage>
        <taxon>Bacteria</taxon>
        <taxon>Pseudomonadati</taxon>
        <taxon>Pseudomonadota</taxon>
        <taxon>Alphaproteobacteria</taxon>
        <taxon>Hyphomicrobiales</taxon>
        <taxon>Nitrobacteraceae</taxon>
        <taxon>Bradyrhizobium</taxon>
    </lineage>
</organism>
<accession>A0A109J7U7</accession>
<proteinExistence type="predicted"/>
<feature type="chain" id="PRO_5007136485" description="Right handed beta helix domain-containing protein" evidence="1">
    <location>
        <begin position="24"/>
        <end position="305"/>
    </location>
</feature>
<comment type="caution">
    <text evidence="2">The sequence shown here is derived from an EMBL/GenBank/DDBJ whole genome shotgun (WGS) entry which is preliminary data.</text>
</comment>
<feature type="signal peptide" evidence="1">
    <location>
        <begin position="1"/>
        <end position="23"/>
    </location>
</feature>
<dbReference type="AlphaFoldDB" id="A0A109J7U7"/>
<dbReference type="RefSeq" id="WP_136626651.1">
    <property type="nucleotide sequence ID" value="NZ_LNCU01000130.1"/>
</dbReference>
<evidence type="ECO:0000313" key="3">
    <source>
        <dbReference type="Proteomes" id="UP000057737"/>
    </source>
</evidence>
<dbReference type="OrthoDB" id="5498325at2"/>
<dbReference type="EMBL" id="LNCU01000130">
    <property type="protein sequence ID" value="KWV43966.1"/>
    <property type="molecule type" value="Genomic_DNA"/>
</dbReference>
<dbReference type="InterPro" id="IPR012334">
    <property type="entry name" value="Pectin_lyas_fold"/>
</dbReference>
<evidence type="ECO:0008006" key="4">
    <source>
        <dbReference type="Google" id="ProtNLM"/>
    </source>
</evidence>
<name>A0A109J7U7_9BRAD</name>
<keyword evidence="1" id="KW-0732">Signal</keyword>
<gene>
    <name evidence="2" type="ORF">AS156_24630</name>
</gene>
<dbReference type="Gene3D" id="2.160.20.10">
    <property type="entry name" value="Single-stranded right-handed beta-helix, Pectin lyase-like"/>
    <property type="match status" value="1"/>
</dbReference>